<sequence length="156" mass="17750">MEAVARQREAEALARAEAEADFARKAAARRAAASRRAMRWAQLQEEELEILAHLRREEHKPSNLRYAKSASRRVEGERARREEVARDVLATLHAEQAARREAALQKGQELQSRCQESNFSHCKAVVVSRRLRKRSEPQAPGQSGQSEERIHLPPLV</sequence>
<dbReference type="Proteomes" id="UP001178507">
    <property type="component" value="Unassembled WGS sequence"/>
</dbReference>
<keyword evidence="3" id="KW-1185">Reference proteome</keyword>
<evidence type="ECO:0000256" key="1">
    <source>
        <dbReference type="SAM" id="MobiDB-lite"/>
    </source>
</evidence>
<dbReference type="AlphaFoldDB" id="A0AA36I4S2"/>
<proteinExistence type="predicted"/>
<name>A0AA36I4S2_9DINO</name>
<gene>
    <name evidence="2" type="ORF">EVOR1521_LOCUS8848</name>
</gene>
<evidence type="ECO:0000313" key="2">
    <source>
        <dbReference type="EMBL" id="CAJ1381051.1"/>
    </source>
</evidence>
<organism evidence="2 3">
    <name type="scientific">Effrenium voratum</name>
    <dbReference type="NCBI Taxonomy" id="2562239"/>
    <lineage>
        <taxon>Eukaryota</taxon>
        <taxon>Sar</taxon>
        <taxon>Alveolata</taxon>
        <taxon>Dinophyceae</taxon>
        <taxon>Suessiales</taxon>
        <taxon>Symbiodiniaceae</taxon>
        <taxon>Effrenium</taxon>
    </lineage>
</organism>
<protein>
    <submittedName>
        <fullName evidence="2">Uncharacterized protein</fullName>
    </submittedName>
</protein>
<dbReference type="EMBL" id="CAUJNA010000776">
    <property type="protein sequence ID" value="CAJ1381051.1"/>
    <property type="molecule type" value="Genomic_DNA"/>
</dbReference>
<accession>A0AA36I4S2</accession>
<reference evidence="2" key="1">
    <citation type="submission" date="2023-08" db="EMBL/GenBank/DDBJ databases">
        <authorList>
            <person name="Chen Y."/>
            <person name="Shah S."/>
            <person name="Dougan E. K."/>
            <person name="Thang M."/>
            <person name="Chan C."/>
        </authorList>
    </citation>
    <scope>NUCLEOTIDE SEQUENCE</scope>
</reference>
<feature type="compositionally biased region" description="Basic and acidic residues" evidence="1">
    <location>
        <begin position="146"/>
        <end position="156"/>
    </location>
</feature>
<comment type="caution">
    <text evidence="2">The sequence shown here is derived from an EMBL/GenBank/DDBJ whole genome shotgun (WGS) entry which is preliminary data.</text>
</comment>
<evidence type="ECO:0000313" key="3">
    <source>
        <dbReference type="Proteomes" id="UP001178507"/>
    </source>
</evidence>
<feature type="region of interest" description="Disordered" evidence="1">
    <location>
        <begin position="130"/>
        <end position="156"/>
    </location>
</feature>